<evidence type="ECO:0000313" key="2">
    <source>
        <dbReference type="Proteomes" id="UP001298681"/>
    </source>
</evidence>
<keyword evidence="2" id="KW-1185">Reference proteome</keyword>
<comment type="caution">
    <text evidence="1">The sequence shown here is derived from an EMBL/GenBank/DDBJ whole genome shotgun (WGS) entry which is preliminary data.</text>
</comment>
<organism evidence="1 2">
    <name type="scientific">Anaeromassilibacillus senegalensis</name>
    <dbReference type="NCBI Taxonomy" id="1673717"/>
    <lineage>
        <taxon>Bacteria</taxon>
        <taxon>Bacillati</taxon>
        <taxon>Bacillota</taxon>
        <taxon>Clostridia</taxon>
        <taxon>Eubacteriales</taxon>
        <taxon>Acutalibacteraceae</taxon>
        <taxon>Anaeromassilibacillus</taxon>
    </lineage>
</organism>
<dbReference type="RefSeq" id="WP_237966408.1">
    <property type="nucleotide sequence ID" value="NZ_JAKNHQ010000003.1"/>
</dbReference>
<dbReference type="PROSITE" id="PS51197">
    <property type="entry name" value="HTH_RRF2_2"/>
    <property type="match status" value="1"/>
</dbReference>
<gene>
    <name evidence="1" type="ORF">L0P57_03090</name>
</gene>
<protein>
    <submittedName>
        <fullName evidence="1">Rrf2 family transcriptional regulator</fullName>
    </submittedName>
</protein>
<dbReference type="Pfam" id="PF02082">
    <property type="entry name" value="Rrf2"/>
    <property type="match status" value="1"/>
</dbReference>
<proteinExistence type="predicted"/>
<reference evidence="1 2" key="1">
    <citation type="submission" date="2022-01" db="EMBL/GenBank/DDBJ databases">
        <title>Collection of gut derived symbiotic bacterial strains cultured from healthy donors.</title>
        <authorList>
            <person name="Lin H."/>
            <person name="Kohout C."/>
            <person name="Waligurski E."/>
            <person name="Pamer E.G."/>
        </authorList>
    </citation>
    <scope>NUCLEOTIDE SEQUENCE [LARGE SCALE GENOMIC DNA]</scope>
    <source>
        <strain evidence="1 2">DFI.7.58</strain>
    </source>
</reference>
<dbReference type="Proteomes" id="UP001298681">
    <property type="component" value="Unassembled WGS sequence"/>
</dbReference>
<dbReference type="NCBIfam" id="TIGR00738">
    <property type="entry name" value="rrf2_super"/>
    <property type="match status" value="1"/>
</dbReference>
<dbReference type="SUPFAM" id="SSF46785">
    <property type="entry name" value="Winged helix' DNA-binding domain"/>
    <property type="match status" value="1"/>
</dbReference>
<dbReference type="PANTHER" id="PTHR33221">
    <property type="entry name" value="WINGED HELIX-TURN-HELIX TRANSCRIPTIONAL REGULATOR, RRF2 FAMILY"/>
    <property type="match status" value="1"/>
</dbReference>
<dbReference type="EMBL" id="JAKNHQ010000003">
    <property type="protein sequence ID" value="MCG4609926.1"/>
    <property type="molecule type" value="Genomic_DNA"/>
</dbReference>
<accession>A0ABS9MGJ6</accession>
<dbReference type="Gene3D" id="1.10.10.10">
    <property type="entry name" value="Winged helix-like DNA-binding domain superfamily/Winged helix DNA-binding domain"/>
    <property type="match status" value="1"/>
</dbReference>
<dbReference type="InterPro" id="IPR036390">
    <property type="entry name" value="WH_DNA-bd_sf"/>
</dbReference>
<sequence length="138" mass="15933">MLLITREADYALRIMRALAGGEQRTAADICQQEQIPDQFVYKIAKKLEKAGFIKIVRGAEGGCRLAVDLRTVSVYDLMEALDTDRLVNACMQPGYRCNWQEAHIEPCGFHRRFEEIQERMDALLRSYSIDWLLYGRCL</sequence>
<dbReference type="InterPro" id="IPR000944">
    <property type="entry name" value="Tscrpt_reg_Rrf2"/>
</dbReference>
<name>A0ABS9MGJ6_9FIRM</name>
<evidence type="ECO:0000313" key="1">
    <source>
        <dbReference type="EMBL" id="MCG4609926.1"/>
    </source>
</evidence>
<dbReference type="InterPro" id="IPR036388">
    <property type="entry name" value="WH-like_DNA-bd_sf"/>
</dbReference>
<dbReference type="PANTHER" id="PTHR33221:SF2">
    <property type="entry name" value="TRANSCRIPTIONAL REGULATOR"/>
    <property type="match status" value="1"/>
</dbReference>